<dbReference type="Proteomes" id="UP001519293">
    <property type="component" value="Unassembled WGS sequence"/>
</dbReference>
<keyword evidence="2" id="KW-1185">Reference proteome</keyword>
<dbReference type="EMBL" id="JAGIKZ010000008">
    <property type="protein sequence ID" value="MBP2241274.1"/>
    <property type="molecule type" value="Genomic_DNA"/>
</dbReference>
<name>A0ABS4RG21_9BACI</name>
<evidence type="ECO:0000313" key="2">
    <source>
        <dbReference type="Proteomes" id="UP001519293"/>
    </source>
</evidence>
<dbReference type="RefSeq" id="WP_066395232.1">
    <property type="nucleotide sequence ID" value="NZ_JAGIKZ010000008.1"/>
</dbReference>
<proteinExistence type="predicted"/>
<gene>
    <name evidence="1" type="ORF">J2Z40_001836</name>
</gene>
<organism evidence="1 2">
    <name type="scientific">Cytobacillus eiseniae</name>
    <dbReference type="NCBI Taxonomy" id="762947"/>
    <lineage>
        <taxon>Bacteria</taxon>
        <taxon>Bacillati</taxon>
        <taxon>Bacillota</taxon>
        <taxon>Bacilli</taxon>
        <taxon>Bacillales</taxon>
        <taxon>Bacillaceae</taxon>
        <taxon>Cytobacillus</taxon>
    </lineage>
</organism>
<protein>
    <recommendedName>
        <fullName evidence="3">Group-specific protein</fullName>
    </recommendedName>
</protein>
<accession>A0ABS4RG21</accession>
<comment type="caution">
    <text evidence="1">The sequence shown here is derived from an EMBL/GenBank/DDBJ whole genome shotgun (WGS) entry which is preliminary data.</text>
</comment>
<evidence type="ECO:0000313" key="1">
    <source>
        <dbReference type="EMBL" id="MBP2241274.1"/>
    </source>
</evidence>
<sequence>MFDPTAFENMKVVLDGAIYDEDISGKVQIIDRNDLLNIAKLSRKYEITFTDSIEKKIHCTFMMEAGLENLAAELLPIAQTNRLAGCHLFVKFSFDHPNEVFTFQKINQILKEIWGSDRTITQTATLFPFKDTNIIKNETIISFNRIVYEDQIDDILLMIDYMMISIEKLRGII</sequence>
<reference evidence="1 2" key="1">
    <citation type="submission" date="2021-03" db="EMBL/GenBank/DDBJ databases">
        <title>Genomic Encyclopedia of Type Strains, Phase IV (KMG-IV): sequencing the most valuable type-strain genomes for metagenomic binning, comparative biology and taxonomic classification.</title>
        <authorList>
            <person name="Goeker M."/>
        </authorList>
    </citation>
    <scope>NUCLEOTIDE SEQUENCE [LARGE SCALE GENOMIC DNA]</scope>
    <source>
        <strain evidence="1 2">DSM 26675</strain>
    </source>
</reference>
<evidence type="ECO:0008006" key="3">
    <source>
        <dbReference type="Google" id="ProtNLM"/>
    </source>
</evidence>